<dbReference type="GO" id="GO:0016020">
    <property type="term" value="C:membrane"/>
    <property type="evidence" value="ECO:0007669"/>
    <property type="project" value="TreeGrafter"/>
</dbReference>
<keyword evidence="3" id="KW-0732">Signal</keyword>
<dbReference type="RefSeq" id="WP_013133001.1">
    <property type="nucleotide sequence ID" value="NC_014165.1"/>
</dbReference>
<dbReference type="SUPFAM" id="SSF88713">
    <property type="entry name" value="Glycoside hydrolase/deacetylase"/>
    <property type="match status" value="1"/>
</dbReference>
<evidence type="ECO:0000256" key="3">
    <source>
        <dbReference type="SAM" id="SignalP"/>
    </source>
</evidence>
<dbReference type="Gene3D" id="3.20.20.370">
    <property type="entry name" value="Glycoside hydrolase/deacetylase"/>
    <property type="match status" value="1"/>
</dbReference>
<dbReference type="PROSITE" id="PS51677">
    <property type="entry name" value="NODB"/>
    <property type="match status" value="1"/>
</dbReference>
<dbReference type="Pfam" id="PF01522">
    <property type="entry name" value="Polysacc_deac_1"/>
    <property type="match status" value="1"/>
</dbReference>
<dbReference type="STRING" id="469371.Tbis_2769"/>
<dbReference type="OrthoDB" id="3521160at2"/>
<dbReference type="HOGENOM" id="CLU_021264_2_0_11"/>
<name>D6Y652_THEBD</name>
<dbReference type="GO" id="GO:0005975">
    <property type="term" value="P:carbohydrate metabolic process"/>
    <property type="evidence" value="ECO:0007669"/>
    <property type="project" value="InterPro"/>
</dbReference>
<feature type="chain" id="PRO_5038761087" evidence="3">
    <location>
        <begin position="20"/>
        <end position="273"/>
    </location>
</feature>
<evidence type="ECO:0000313" key="6">
    <source>
        <dbReference type="Proteomes" id="UP000006640"/>
    </source>
</evidence>
<dbReference type="GO" id="GO:0016810">
    <property type="term" value="F:hydrolase activity, acting on carbon-nitrogen (but not peptide) bonds"/>
    <property type="evidence" value="ECO:0007669"/>
    <property type="project" value="InterPro"/>
</dbReference>
<dbReference type="KEGG" id="tbi:Tbis_2769"/>
<dbReference type="InterPro" id="IPR011330">
    <property type="entry name" value="Glyco_hydro/deAcase_b/a-brl"/>
</dbReference>
<dbReference type="Proteomes" id="UP000006640">
    <property type="component" value="Chromosome"/>
</dbReference>
<dbReference type="eggNOG" id="COG0726">
    <property type="taxonomic scope" value="Bacteria"/>
</dbReference>
<dbReference type="AlphaFoldDB" id="D6Y652"/>
<dbReference type="GO" id="GO:0046872">
    <property type="term" value="F:metal ion binding"/>
    <property type="evidence" value="ECO:0007669"/>
    <property type="project" value="UniProtKB-KW"/>
</dbReference>
<feature type="signal peptide" evidence="3">
    <location>
        <begin position="1"/>
        <end position="19"/>
    </location>
</feature>
<proteinExistence type="predicted"/>
<accession>D6Y652</accession>
<dbReference type="InterPro" id="IPR002509">
    <property type="entry name" value="NODB_dom"/>
</dbReference>
<dbReference type="InterPro" id="IPR050248">
    <property type="entry name" value="Polysacc_deacetylase_ArnD"/>
</dbReference>
<evidence type="ECO:0000256" key="1">
    <source>
        <dbReference type="ARBA" id="ARBA00022723"/>
    </source>
</evidence>
<keyword evidence="6" id="KW-1185">Reference proteome</keyword>
<keyword evidence="2" id="KW-0378">Hydrolase</keyword>
<dbReference type="PANTHER" id="PTHR10587">
    <property type="entry name" value="GLYCOSYL TRANSFERASE-RELATED"/>
    <property type="match status" value="1"/>
</dbReference>
<dbReference type="PANTHER" id="PTHR10587:SF133">
    <property type="entry name" value="CHITIN DEACETYLASE 1-RELATED"/>
    <property type="match status" value="1"/>
</dbReference>
<organism evidence="5 6">
    <name type="scientific">Thermobispora bispora (strain ATCC 19993 / DSM 43833 / CBS 139.67 / JCM 10125 / KCTC 9307 / NBRC 14880 / R51)</name>
    <dbReference type="NCBI Taxonomy" id="469371"/>
    <lineage>
        <taxon>Bacteria</taxon>
        <taxon>Bacillati</taxon>
        <taxon>Actinomycetota</taxon>
        <taxon>Actinomycetes</taxon>
        <taxon>Streptosporangiales</taxon>
        <taxon>Streptosporangiaceae</taxon>
        <taxon>Thermobispora</taxon>
    </lineage>
</organism>
<evidence type="ECO:0000256" key="2">
    <source>
        <dbReference type="ARBA" id="ARBA00022801"/>
    </source>
</evidence>
<evidence type="ECO:0000259" key="4">
    <source>
        <dbReference type="PROSITE" id="PS51677"/>
    </source>
</evidence>
<dbReference type="PROSITE" id="PS51257">
    <property type="entry name" value="PROKAR_LIPOPROTEIN"/>
    <property type="match status" value="1"/>
</dbReference>
<dbReference type="EMBL" id="CP001874">
    <property type="protein sequence ID" value="ADG89468.1"/>
    <property type="molecule type" value="Genomic_DNA"/>
</dbReference>
<evidence type="ECO:0000313" key="5">
    <source>
        <dbReference type="EMBL" id="ADG89468.1"/>
    </source>
</evidence>
<protein>
    <submittedName>
        <fullName evidence="5">Polysaccharide deacetylase</fullName>
    </submittedName>
</protein>
<gene>
    <name evidence="5" type="ordered locus">Tbis_2769</name>
</gene>
<feature type="domain" description="NodB homology" evidence="4">
    <location>
        <begin position="77"/>
        <end position="255"/>
    </location>
</feature>
<sequence>MRKRSVLLALLLLAGCGMAEPTRPATTAPGPKRVFRHRTPPAQDLIGMRLVSAQRDWPGPRLPVAPPPRTIDCSRLKCVALTFDDGPGEETGRLLDILAAHHARATFFVLGRMVDQDETTRGYVRRMVSEGHEIGNHSWSHPALTGLSAGGVREELDRTQQVVMEVAGVRMRIMRPPYGATGQGVEKVTRDAGLAQILWTLDTFDWRDRNADTVAKRAAQAKPGDIVLLHDIHATTIEAVPRILAELDRKGYTYVTVSELLGDVTPGKQYVKR</sequence>
<keyword evidence="1" id="KW-0479">Metal-binding</keyword>
<reference evidence="5 6" key="1">
    <citation type="submission" date="2010-01" db="EMBL/GenBank/DDBJ databases">
        <title>The complete genome of Thermobispora bispora DSM 43833.</title>
        <authorList>
            <consortium name="US DOE Joint Genome Institute (JGI-PGF)"/>
            <person name="Lucas S."/>
            <person name="Copeland A."/>
            <person name="Lapidus A."/>
            <person name="Glavina del Rio T."/>
            <person name="Dalin E."/>
            <person name="Tice H."/>
            <person name="Bruce D."/>
            <person name="Goodwin L."/>
            <person name="Pitluck S."/>
            <person name="Kyrpides N."/>
            <person name="Mavromatis K."/>
            <person name="Ivanova N."/>
            <person name="Mikhailova N."/>
            <person name="Chertkov O."/>
            <person name="Brettin T."/>
            <person name="Detter J.C."/>
            <person name="Han C."/>
            <person name="Larimer F."/>
            <person name="Land M."/>
            <person name="Hauser L."/>
            <person name="Markowitz V."/>
            <person name="Cheng J.-F."/>
            <person name="Hugenholtz P."/>
            <person name="Woyke T."/>
            <person name="Wu D."/>
            <person name="Jando M."/>
            <person name="Schneider S."/>
            <person name="Klenk H.-P."/>
            <person name="Eisen J.A."/>
        </authorList>
    </citation>
    <scope>NUCLEOTIDE SEQUENCE [LARGE SCALE GENOMIC DNA]</scope>
    <source>
        <strain evidence="6">ATCC 19993 / DSM 43833 / CBS 139.67 / JCM 10125 / KCTC 9307 / NBRC 14880 / R51</strain>
    </source>
</reference>